<dbReference type="Gene3D" id="3.30.360.10">
    <property type="entry name" value="Dihydrodipicolinate Reductase, domain 2"/>
    <property type="match status" value="1"/>
</dbReference>
<evidence type="ECO:0000313" key="4">
    <source>
        <dbReference type="EMBL" id="HJE97771.1"/>
    </source>
</evidence>
<dbReference type="SUPFAM" id="SSF51735">
    <property type="entry name" value="NAD(P)-binding Rossmann-fold domains"/>
    <property type="match status" value="1"/>
</dbReference>
<dbReference type="AlphaFoldDB" id="A0A921F9D9"/>
<dbReference type="EMBL" id="DYXG01000093">
    <property type="protein sequence ID" value="HJE97771.1"/>
    <property type="molecule type" value="Genomic_DNA"/>
</dbReference>
<comment type="similarity">
    <text evidence="1">Belongs to the Gfo/Idh/MocA family.</text>
</comment>
<accession>A0A921F9D9</accession>
<reference evidence="4" key="1">
    <citation type="journal article" date="2021" name="PeerJ">
        <title>Extensive microbial diversity within the chicken gut microbiome revealed by metagenomics and culture.</title>
        <authorList>
            <person name="Gilroy R."/>
            <person name="Ravi A."/>
            <person name="Getino M."/>
            <person name="Pursley I."/>
            <person name="Horton D.L."/>
            <person name="Alikhan N.F."/>
            <person name="Baker D."/>
            <person name="Gharbi K."/>
            <person name="Hall N."/>
            <person name="Watson M."/>
            <person name="Adriaenssens E.M."/>
            <person name="Foster-Nyarko E."/>
            <person name="Jarju S."/>
            <person name="Secka A."/>
            <person name="Antonio M."/>
            <person name="Oren A."/>
            <person name="Chaudhuri R.R."/>
            <person name="La Ragione R."/>
            <person name="Hildebrand F."/>
            <person name="Pallen M.J."/>
        </authorList>
    </citation>
    <scope>NUCLEOTIDE SEQUENCE</scope>
    <source>
        <strain evidence="4">CHK174-6876</strain>
    </source>
</reference>
<reference evidence="4" key="2">
    <citation type="submission" date="2021-09" db="EMBL/GenBank/DDBJ databases">
        <authorList>
            <person name="Gilroy R."/>
        </authorList>
    </citation>
    <scope>NUCLEOTIDE SEQUENCE</scope>
    <source>
        <strain evidence="4">CHK174-6876</strain>
    </source>
</reference>
<evidence type="ECO:0000259" key="2">
    <source>
        <dbReference type="Pfam" id="PF01408"/>
    </source>
</evidence>
<dbReference type="Pfam" id="PF02894">
    <property type="entry name" value="GFO_IDH_MocA_C"/>
    <property type="match status" value="1"/>
</dbReference>
<feature type="domain" description="Gfo/Idh/MocA-like oxidoreductase N-terminal" evidence="2">
    <location>
        <begin position="6"/>
        <end position="125"/>
    </location>
</feature>
<dbReference type="InterPro" id="IPR050424">
    <property type="entry name" value="Gfo-Idh-MocA_inositol_DH"/>
</dbReference>
<feature type="domain" description="Gfo/Idh/MocA-like oxidoreductase C-terminal" evidence="3">
    <location>
        <begin position="138"/>
        <end position="326"/>
    </location>
</feature>
<evidence type="ECO:0000256" key="1">
    <source>
        <dbReference type="ARBA" id="ARBA00010928"/>
    </source>
</evidence>
<comment type="caution">
    <text evidence="4">The sequence shown here is derived from an EMBL/GenBank/DDBJ whole genome shotgun (WGS) entry which is preliminary data.</text>
</comment>
<dbReference type="GO" id="GO:0000166">
    <property type="term" value="F:nucleotide binding"/>
    <property type="evidence" value="ECO:0007669"/>
    <property type="project" value="InterPro"/>
</dbReference>
<dbReference type="RefSeq" id="WP_277123201.1">
    <property type="nucleotide sequence ID" value="NZ_CP113926.1"/>
</dbReference>
<protein>
    <submittedName>
        <fullName evidence="4">Gfo/Idh/MocA family oxidoreductase</fullName>
    </submittedName>
</protein>
<gene>
    <name evidence="4" type="ORF">K8V00_09125</name>
</gene>
<evidence type="ECO:0000313" key="5">
    <source>
        <dbReference type="Proteomes" id="UP000707535"/>
    </source>
</evidence>
<dbReference type="SUPFAM" id="SSF55347">
    <property type="entry name" value="Glyceraldehyde-3-phosphate dehydrogenase-like, C-terminal domain"/>
    <property type="match status" value="1"/>
</dbReference>
<name>A0A921F9D9_9LACO</name>
<dbReference type="InterPro" id="IPR004104">
    <property type="entry name" value="Gfo/Idh/MocA-like_OxRdtase_C"/>
</dbReference>
<evidence type="ECO:0000259" key="3">
    <source>
        <dbReference type="Pfam" id="PF02894"/>
    </source>
</evidence>
<dbReference type="InterPro" id="IPR036291">
    <property type="entry name" value="NAD(P)-bd_dom_sf"/>
</dbReference>
<sequence length="337" mass="37823">MERNQIRVGIIGCGAIGKEHMNRLTNIVPQTKVVGVYDYFKDVADEMAEKYDAQSFASGEELIQSDDIDAVLVTSTDDTHSGYVMDCLKKDKYVFCEKPLALTADECAEMVEKEVALGHRLIQVGFNRRFDNGYRGIKQAIENGEIGEPLMIHSAHRNISQALGFKTDYAITRVAIHEIDITRWLLAEEYDEVQVLKVKQSKRTNGDWLNPQLVMFKTRSGQIIDVEVQTDGAYAYDVQCQVVGEDGTLNLPDPATVVKRTKQSKHYQLGNDWATRFIDSYDTEFTEWANSISDGKLVGPSAWDGYAACVTSDALIKSRVTGVPEKVELIAKPYLYK</sequence>
<dbReference type="PANTHER" id="PTHR43593">
    <property type="match status" value="1"/>
</dbReference>
<organism evidence="4 5">
    <name type="scientific">Ligilactobacillus acidipiscis</name>
    <dbReference type="NCBI Taxonomy" id="89059"/>
    <lineage>
        <taxon>Bacteria</taxon>
        <taxon>Bacillati</taxon>
        <taxon>Bacillota</taxon>
        <taxon>Bacilli</taxon>
        <taxon>Lactobacillales</taxon>
        <taxon>Lactobacillaceae</taxon>
        <taxon>Ligilactobacillus</taxon>
    </lineage>
</organism>
<dbReference type="PANTHER" id="PTHR43593:SF1">
    <property type="entry name" value="INOSITOL 2-DEHYDROGENASE"/>
    <property type="match status" value="1"/>
</dbReference>
<dbReference type="Gene3D" id="3.40.50.720">
    <property type="entry name" value="NAD(P)-binding Rossmann-like Domain"/>
    <property type="match status" value="1"/>
</dbReference>
<dbReference type="Proteomes" id="UP000707535">
    <property type="component" value="Unassembled WGS sequence"/>
</dbReference>
<proteinExistence type="inferred from homology"/>
<dbReference type="InterPro" id="IPR000683">
    <property type="entry name" value="Gfo/Idh/MocA-like_OxRdtase_N"/>
</dbReference>
<dbReference type="Pfam" id="PF01408">
    <property type="entry name" value="GFO_IDH_MocA"/>
    <property type="match status" value="1"/>
</dbReference>